<dbReference type="SUPFAM" id="SSF56112">
    <property type="entry name" value="Protein kinase-like (PK-like)"/>
    <property type="match status" value="1"/>
</dbReference>
<evidence type="ECO:0000313" key="2">
    <source>
        <dbReference type="EMBL" id="KAE8708826.1"/>
    </source>
</evidence>
<proteinExistence type="inferred from homology"/>
<dbReference type="PANTHER" id="PTHR48014:SF24">
    <property type="entry name" value="PROTEIN KINASE SUPERFAMILY PROTEIN"/>
    <property type="match status" value="1"/>
</dbReference>
<evidence type="ECO:0000313" key="3">
    <source>
        <dbReference type="Proteomes" id="UP000436088"/>
    </source>
</evidence>
<accession>A0A6A3AWN5</accession>
<name>A0A6A3AWN5_HIBSY</name>
<gene>
    <name evidence="2" type="ORF">F3Y22_tig00110332pilonHSYRG00335</name>
</gene>
<dbReference type="GO" id="GO:0043539">
    <property type="term" value="F:protein serine/threonine kinase activator activity"/>
    <property type="evidence" value="ECO:0007669"/>
    <property type="project" value="InterPro"/>
</dbReference>
<evidence type="ECO:0000256" key="1">
    <source>
        <dbReference type="ARBA" id="ARBA00008874"/>
    </source>
</evidence>
<dbReference type="InterPro" id="IPR047173">
    <property type="entry name" value="STRAD_A/B-like"/>
</dbReference>
<comment type="caution">
    <text evidence="2">The sequence shown here is derived from an EMBL/GenBank/DDBJ whole genome shotgun (WGS) entry which is preliminary data.</text>
</comment>
<dbReference type="Gene3D" id="3.30.200.20">
    <property type="entry name" value="Phosphorylase Kinase, domain 1"/>
    <property type="match status" value="1"/>
</dbReference>
<keyword evidence="3" id="KW-1185">Reference proteome</keyword>
<protein>
    <recommendedName>
        <fullName evidence="4">Protein kinase domain-containing protein</fullName>
    </recommendedName>
</protein>
<sequence length="226" mass="26459">MAKKKYPVGAEFYTLHEEIGQGVSATVRRAVCLPLDEVVAIKILDFEHVIKVDPQKIQAIVRKARWWPMHPINLNLNSLLLLSSLCGKLQLKDIERDPVPDQLKDYNRIKAKLRGIVDMPRVEGTYVLRNIWTELPMSFETYGQYTYVLRNIWTKLPMSFETYGQYTYVLRNIWTELPMSFETYGQYTYVLRNIWTVHLGFEKSNEQCGARQVSSPYQMSDQKRGE</sequence>
<organism evidence="2 3">
    <name type="scientific">Hibiscus syriacus</name>
    <name type="common">Rose of Sharon</name>
    <dbReference type="NCBI Taxonomy" id="106335"/>
    <lineage>
        <taxon>Eukaryota</taxon>
        <taxon>Viridiplantae</taxon>
        <taxon>Streptophyta</taxon>
        <taxon>Embryophyta</taxon>
        <taxon>Tracheophyta</taxon>
        <taxon>Spermatophyta</taxon>
        <taxon>Magnoliopsida</taxon>
        <taxon>eudicotyledons</taxon>
        <taxon>Gunneridae</taxon>
        <taxon>Pentapetalae</taxon>
        <taxon>rosids</taxon>
        <taxon>malvids</taxon>
        <taxon>Malvales</taxon>
        <taxon>Malvaceae</taxon>
        <taxon>Malvoideae</taxon>
        <taxon>Hibiscus</taxon>
    </lineage>
</organism>
<dbReference type="PANTHER" id="PTHR48014">
    <property type="entry name" value="SERINE/THREONINE-PROTEIN KINASE FRAY2"/>
    <property type="match status" value="1"/>
</dbReference>
<comment type="similarity">
    <text evidence="1">Belongs to the protein kinase superfamily. STE Ser/Thr protein kinase family. STE20 subfamily.</text>
</comment>
<evidence type="ECO:0008006" key="4">
    <source>
        <dbReference type="Google" id="ProtNLM"/>
    </source>
</evidence>
<reference evidence="2" key="1">
    <citation type="submission" date="2019-09" db="EMBL/GenBank/DDBJ databases">
        <title>Draft genome information of white flower Hibiscus syriacus.</title>
        <authorList>
            <person name="Kim Y.-M."/>
        </authorList>
    </citation>
    <scope>NUCLEOTIDE SEQUENCE [LARGE SCALE GENOMIC DNA]</scope>
    <source>
        <strain evidence="2">YM2019G1</strain>
    </source>
</reference>
<dbReference type="EMBL" id="VEPZ02000937">
    <property type="protein sequence ID" value="KAE8708826.1"/>
    <property type="molecule type" value="Genomic_DNA"/>
</dbReference>
<dbReference type="InterPro" id="IPR011009">
    <property type="entry name" value="Kinase-like_dom_sf"/>
</dbReference>
<dbReference type="AlphaFoldDB" id="A0A6A3AWN5"/>
<dbReference type="Proteomes" id="UP000436088">
    <property type="component" value="Unassembled WGS sequence"/>
</dbReference>